<comment type="catalytic activity">
    <reaction evidence="11">
        <text>N(6)-(pyridoxal phosphate)-L-lysyl-[4-amino-5-hydroxymethyl-2-methylpyrimidine phosphate synthase] + L-histidyl-[4-amino-5-hydroxymethyl-2-methylpyrimidine phosphate synthase] + 2 Fe(3+) + 4 H2O = L-lysyl-[4-amino-5-hydroxymethyl-2-methylpyrimidine phosphate synthase] + (2S)-2-amino-5-hydroxy-4-oxopentanoyl-[4-amino-5-hydroxymethyl-2-methylpyrimidine phosphate synthase] + 4-amino-2-methyl-5-(phosphooxymethyl)pyrimidine + 3-oxopropanoate + 2 Fe(2+) + 2 H(+)</text>
        <dbReference type="Rhea" id="RHEA:65756"/>
        <dbReference type="Rhea" id="RHEA-COMP:16892"/>
        <dbReference type="Rhea" id="RHEA-COMP:16893"/>
        <dbReference type="Rhea" id="RHEA-COMP:16894"/>
        <dbReference type="Rhea" id="RHEA-COMP:16895"/>
        <dbReference type="ChEBI" id="CHEBI:15377"/>
        <dbReference type="ChEBI" id="CHEBI:15378"/>
        <dbReference type="ChEBI" id="CHEBI:29033"/>
        <dbReference type="ChEBI" id="CHEBI:29034"/>
        <dbReference type="ChEBI" id="CHEBI:29969"/>
        <dbReference type="ChEBI" id="CHEBI:29979"/>
        <dbReference type="ChEBI" id="CHEBI:33190"/>
        <dbReference type="ChEBI" id="CHEBI:58354"/>
        <dbReference type="ChEBI" id="CHEBI:143915"/>
        <dbReference type="ChEBI" id="CHEBI:157692"/>
    </reaction>
    <physiologicalReaction direction="left-to-right" evidence="11">
        <dbReference type="Rhea" id="RHEA:65757"/>
    </physiologicalReaction>
</comment>
<keyword evidence="14" id="KW-1185">Reference proteome</keyword>
<dbReference type="RefSeq" id="WP_188587129.1">
    <property type="nucleotide sequence ID" value="NZ_BMGC01000020.1"/>
</dbReference>
<dbReference type="GO" id="GO:0046872">
    <property type="term" value="F:metal ion binding"/>
    <property type="evidence" value="ECO:0007669"/>
    <property type="project" value="UniProtKB-KW"/>
</dbReference>
<dbReference type="GO" id="GO:0016740">
    <property type="term" value="F:transferase activity"/>
    <property type="evidence" value="ECO:0007669"/>
    <property type="project" value="UniProtKB-KW"/>
</dbReference>
<comment type="subunit">
    <text evidence="4">Homodimer.</text>
</comment>
<dbReference type="Proteomes" id="UP000621454">
    <property type="component" value="Unassembled WGS sequence"/>
</dbReference>
<keyword evidence="6" id="KW-0479">Metal-binding</keyword>
<evidence type="ECO:0000313" key="14">
    <source>
        <dbReference type="Proteomes" id="UP000621454"/>
    </source>
</evidence>
<accession>A0A916TBC7</accession>
<dbReference type="PROSITE" id="PS51257">
    <property type="entry name" value="PROKAR_LIPOPROTEIN"/>
    <property type="match status" value="1"/>
</dbReference>
<dbReference type="InterPro" id="IPR015168">
    <property type="entry name" value="SsuA/THI5"/>
</dbReference>
<feature type="domain" description="SsuA/THI5-like" evidence="12">
    <location>
        <begin position="57"/>
        <end position="267"/>
    </location>
</feature>
<dbReference type="SUPFAM" id="SSF53850">
    <property type="entry name" value="Periplasmic binding protein-like II"/>
    <property type="match status" value="1"/>
</dbReference>
<name>A0A916TBC7_9ACTN</name>
<evidence type="ECO:0000256" key="5">
    <source>
        <dbReference type="ARBA" id="ARBA00022679"/>
    </source>
</evidence>
<gene>
    <name evidence="13" type="ORF">GCM10011489_27300</name>
</gene>
<dbReference type="InterPro" id="IPR006311">
    <property type="entry name" value="TAT_signal"/>
</dbReference>
<reference evidence="13" key="2">
    <citation type="submission" date="2020-09" db="EMBL/GenBank/DDBJ databases">
        <authorList>
            <person name="Sun Q."/>
            <person name="Zhou Y."/>
        </authorList>
    </citation>
    <scope>NUCLEOTIDE SEQUENCE</scope>
    <source>
        <strain evidence="13">CGMCC 1.12827</strain>
    </source>
</reference>
<evidence type="ECO:0000259" key="12">
    <source>
        <dbReference type="Pfam" id="PF09084"/>
    </source>
</evidence>
<evidence type="ECO:0000256" key="2">
    <source>
        <dbReference type="ARBA" id="ARBA00004948"/>
    </source>
</evidence>
<evidence type="ECO:0000256" key="6">
    <source>
        <dbReference type="ARBA" id="ARBA00022723"/>
    </source>
</evidence>
<evidence type="ECO:0000256" key="8">
    <source>
        <dbReference type="ARBA" id="ARBA00022977"/>
    </source>
</evidence>
<keyword evidence="7" id="KW-0663">Pyridoxal phosphate</keyword>
<dbReference type="PANTHER" id="PTHR31528:SF1">
    <property type="entry name" value="4-AMINO-5-HYDROXYMETHYL-2-METHYLPYRIMIDINE PHOSPHATE SYNTHASE THI11-RELATED"/>
    <property type="match status" value="1"/>
</dbReference>
<comment type="caution">
    <text evidence="13">The sequence shown here is derived from an EMBL/GenBank/DDBJ whole genome shotgun (WGS) entry which is preliminary data.</text>
</comment>
<evidence type="ECO:0000313" key="13">
    <source>
        <dbReference type="EMBL" id="GGB38046.1"/>
    </source>
</evidence>
<keyword evidence="5" id="KW-0808">Transferase</keyword>
<dbReference type="Pfam" id="PF09084">
    <property type="entry name" value="NMT1"/>
    <property type="match status" value="1"/>
</dbReference>
<keyword evidence="9" id="KW-0408">Iron</keyword>
<evidence type="ECO:0000256" key="1">
    <source>
        <dbReference type="ARBA" id="ARBA00003469"/>
    </source>
</evidence>
<evidence type="ECO:0000256" key="7">
    <source>
        <dbReference type="ARBA" id="ARBA00022898"/>
    </source>
</evidence>
<dbReference type="Gene3D" id="3.40.190.10">
    <property type="entry name" value="Periplasmic binding protein-like II"/>
    <property type="match status" value="2"/>
</dbReference>
<evidence type="ECO:0000256" key="3">
    <source>
        <dbReference type="ARBA" id="ARBA00009406"/>
    </source>
</evidence>
<evidence type="ECO:0000256" key="10">
    <source>
        <dbReference type="ARBA" id="ARBA00033171"/>
    </source>
</evidence>
<dbReference type="PROSITE" id="PS51318">
    <property type="entry name" value="TAT"/>
    <property type="match status" value="1"/>
</dbReference>
<sequence>MTSALSRRSFLRNSMIGGAAVGTLGASGLLAACSSGGSSSSATSSTDPKVQLVWEKNVEFAGEYMALENGHYKAAGLGTPQLIAGGGSGTGTETGLSANKVWIGISHPNLTAPVILKGGKLKSVAATFQKSAFCLTSPADKPINTPQDMKGKKIGVSAGDTGPFNSLLAANGMTTSDVTIVGVQYDPTPLKLGQIDALVGYITNDPISLEQQGFPVHTFLFADHGLPLAASTIVVRQDTLDNERDKVKGFIKAEVQGWYDAVLDPDRSVSLAVDKYGKTLNLDREHQAKEMAAQTKLVVTNDTVANGLLTMTDTLVEQNITALGKAGYKITADQLFDLSLIKEVYAENPDLKRDLSSITKA</sequence>
<keyword evidence="8" id="KW-0784">Thiamine biosynthesis</keyword>
<comment type="similarity">
    <text evidence="3">Belongs to the NMT1/THI5 family.</text>
</comment>
<evidence type="ECO:0000256" key="9">
    <source>
        <dbReference type="ARBA" id="ARBA00023004"/>
    </source>
</evidence>
<dbReference type="AlphaFoldDB" id="A0A916TBC7"/>
<proteinExistence type="inferred from homology"/>
<dbReference type="PANTHER" id="PTHR31528">
    <property type="entry name" value="4-AMINO-5-HYDROXYMETHYL-2-METHYLPYRIMIDINE PHOSPHATE SYNTHASE THI11-RELATED"/>
    <property type="match status" value="1"/>
</dbReference>
<dbReference type="EMBL" id="BMGC01000020">
    <property type="protein sequence ID" value="GGB38046.1"/>
    <property type="molecule type" value="Genomic_DNA"/>
</dbReference>
<protein>
    <recommendedName>
        <fullName evidence="10">Thiamine pyrimidine synthase</fullName>
    </recommendedName>
</protein>
<reference evidence="13" key="1">
    <citation type="journal article" date="2014" name="Int. J. Syst. Evol. Microbiol.">
        <title>Complete genome sequence of Corynebacterium casei LMG S-19264T (=DSM 44701T), isolated from a smear-ripened cheese.</title>
        <authorList>
            <consortium name="US DOE Joint Genome Institute (JGI-PGF)"/>
            <person name="Walter F."/>
            <person name="Albersmeier A."/>
            <person name="Kalinowski J."/>
            <person name="Ruckert C."/>
        </authorList>
    </citation>
    <scope>NUCLEOTIDE SEQUENCE</scope>
    <source>
        <strain evidence="13">CGMCC 1.12827</strain>
    </source>
</reference>
<organism evidence="13 14">
    <name type="scientific">Gordonia jinhuaensis</name>
    <dbReference type="NCBI Taxonomy" id="1517702"/>
    <lineage>
        <taxon>Bacteria</taxon>
        <taxon>Bacillati</taxon>
        <taxon>Actinomycetota</taxon>
        <taxon>Actinomycetes</taxon>
        <taxon>Mycobacteriales</taxon>
        <taxon>Gordoniaceae</taxon>
        <taxon>Gordonia</taxon>
    </lineage>
</organism>
<evidence type="ECO:0000256" key="11">
    <source>
        <dbReference type="ARBA" id="ARBA00048179"/>
    </source>
</evidence>
<evidence type="ECO:0000256" key="4">
    <source>
        <dbReference type="ARBA" id="ARBA00011738"/>
    </source>
</evidence>
<dbReference type="GO" id="GO:0009228">
    <property type="term" value="P:thiamine biosynthetic process"/>
    <property type="evidence" value="ECO:0007669"/>
    <property type="project" value="UniProtKB-KW"/>
</dbReference>
<comment type="pathway">
    <text evidence="2">Cofactor biosynthesis; thiamine diphosphate biosynthesis.</text>
</comment>
<comment type="function">
    <text evidence="1">Responsible for the formation of the pyrimidine heterocycle in the thiamine biosynthesis pathway. Catalyzes the formation of hydroxymethylpyrimidine phosphate (HMP-P) from histidine and pyridoxal phosphate (PLP). The protein uses PLP and the active site histidine to form HMP-P, generating an inactive enzyme. The enzyme can only undergo a single turnover, which suggests it is a suicide enzyme.</text>
</comment>
<dbReference type="InterPro" id="IPR027939">
    <property type="entry name" value="NMT1/THI5"/>
</dbReference>